<name>A0A8W7P8P4_ANOCL</name>
<dbReference type="Proteomes" id="UP000075882">
    <property type="component" value="Unassembled WGS sequence"/>
</dbReference>
<proteinExistence type="predicted"/>
<dbReference type="AlphaFoldDB" id="A0A8W7P8P4"/>
<dbReference type="VEuPathDB" id="VectorBase:ACON2_033251"/>
<dbReference type="InterPro" id="IPR016187">
    <property type="entry name" value="CTDL_fold"/>
</dbReference>
<accession>A0A8W7P8P4</accession>
<dbReference type="SUPFAM" id="SSF56436">
    <property type="entry name" value="C-type lectin-like"/>
    <property type="match status" value="1"/>
</dbReference>
<organism evidence="1">
    <name type="scientific">Anopheles coluzzii</name>
    <name type="common">African malaria mosquito</name>
    <dbReference type="NCBI Taxonomy" id="1518534"/>
    <lineage>
        <taxon>Eukaryota</taxon>
        <taxon>Metazoa</taxon>
        <taxon>Ecdysozoa</taxon>
        <taxon>Arthropoda</taxon>
        <taxon>Hexapoda</taxon>
        <taxon>Insecta</taxon>
        <taxon>Pterygota</taxon>
        <taxon>Neoptera</taxon>
        <taxon>Endopterygota</taxon>
        <taxon>Diptera</taxon>
        <taxon>Nematocera</taxon>
        <taxon>Culicoidea</taxon>
        <taxon>Culicidae</taxon>
        <taxon>Anophelinae</taxon>
        <taxon>Anopheles</taxon>
    </lineage>
</organism>
<reference evidence="1" key="1">
    <citation type="submission" date="2022-08" db="UniProtKB">
        <authorList>
            <consortium name="EnsemblMetazoa"/>
        </authorList>
    </citation>
    <scope>IDENTIFICATION</scope>
</reference>
<dbReference type="EnsemblMetazoa" id="ACOM027771-RA">
    <property type="protein sequence ID" value="ACOM027771-PA.1"/>
    <property type="gene ID" value="ACOM027771"/>
</dbReference>
<evidence type="ECO:0000313" key="1">
    <source>
        <dbReference type="EnsemblMetazoa" id="ACOM027771-PA.1"/>
    </source>
</evidence>
<evidence type="ECO:0008006" key="2">
    <source>
        <dbReference type="Google" id="ProtNLM"/>
    </source>
</evidence>
<protein>
    <recommendedName>
        <fullName evidence="2">C-type lectin domain-containing protein</fullName>
    </recommendedName>
</protein>
<dbReference type="CDD" id="cd00037">
    <property type="entry name" value="CLECT"/>
    <property type="match status" value="1"/>
</dbReference>
<sequence length="105" mass="11975">MWCYDYRKEVYLLPSARTPATKKEVHCVPKPVHQSPKIDPQIASAVDSRSSSSKAKAGPVNISNTWTLPQEGFSVFYRYFRDKISWFEADAVCQFHHANLVTALK</sequence>